<gene>
    <name evidence="1" type="ORF">ARTV_2644</name>
</gene>
<protein>
    <submittedName>
        <fullName evidence="1">Uncharacterized protein</fullName>
    </submittedName>
</protein>
<evidence type="ECO:0000313" key="1">
    <source>
        <dbReference type="EMBL" id="SSW96300.1"/>
    </source>
</evidence>
<sequence length="94" mass="10926">MLKFINSSLPIEKAVLQAELQTISPKINFTCPLKSIYNSDAFIYVQKRPLKDLHTCQKLSFLIDKASSEQRYHNALLADFVYNRDFTILEATQW</sequence>
<organism evidence="1">
    <name type="scientific">Arsenophonus endosymbiont of Trialeurodes vaporariorum</name>
    <dbReference type="NCBI Taxonomy" id="235567"/>
    <lineage>
        <taxon>Bacteria</taxon>
        <taxon>Pseudomonadati</taxon>
        <taxon>Pseudomonadota</taxon>
        <taxon>Gammaproteobacteria</taxon>
        <taxon>Enterobacterales</taxon>
        <taxon>Morganellaceae</taxon>
        <taxon>Arsenophonus</taxon>
    </lineage>
</organism>
<dbReference type="AlphaFoldDB" id="A0A3B0M2Y7"/>
<accession>A0A3B0M2Y7</accession>
<proteinExistence type="predicted"/>
<dbReference type="EMBL" id="UFQR01000012">
    <property type="protein sequence ID" value="SSW96300.1"/>
    <property type="molecule type" value="Genomic_DNA"/>
</dbReference>
<name>A0A3B0M2Y7_9GAMM</name>
<reference evidence="1" key="1">
    <citation type="submission" date="2018-04" db="EMBL/GenBank/DDBJ databases">
        <authorList>
            <person name="Go L.Y."/>
            <person name="Mitchell J.A."/>
        </authorList>
    </citation>
    <scope>NUCLEOTIDE SEQUENCE</scope>
    <source>
        <strain evidence="1">ARTV</strain>
    </source>
</reference>